<reference evidence="1" key="1">
    <citation type="journal article" date="2023" name="G3 (Bethesda)">
        <title>A reference genome for the long-term kleptoplast-retaining sea slug Elysia crispata morphotype clarki.</title>
        <authorList>
            <person name="Eastman K.E."/>
            <person name="Pendleton A.L."/>
            <person name="Shaikh M.A."/>
            <person name="Suttiyut T."/>
            <person name="Ogas R."/>
            <person name="Tomko P."/>
            <person name="Gavelis G."/>
            <person name="Widhalm J.R."/>
            <person name="Wisecaver J.H."/>
        </authorList>
    </citation>
    <scope>NUCLEOTIDE SEQUENCE</scope>
    <source>
        <strain evidence="1">ECLA1</strain>
    </source>
</reference>
<sequence>MNPAFFGKWNVDKSRSTGKEEFAKAFGVPDEQFAQLDKLDISVTISQEGDAYKLEIDFNGAVPTQSVVLSPGTPGEVTAMDGTKAQVVLSIEGDSVKESYTSAKGNWLVTRTLEGDVQKVVSAAKDATLTQYLVKA</sequence>
<gene>
    <name evidence="1" type="ORF">RRG08_030485</name>
</gene>
<dbReference type="EMBL" id="JAWDGP010001717">
    <property type="protein sequence ID" value="KAK3788883.1"/>
    <property type="molecule type" value="Genomic_DNA"/>
</dbReference>
<evidence type="ECO:0000313" key="2">
    <source>
        <dbReference type="Proteomes" id="UP001283361"/>
    </source>
</evidence>
<dbReference type="Gene3D" id="2.40.128.20">
    <property type="match status" value="1"/>
</dbReference>
<protein>
    <submittedName>
        <fullName evidence="1">Uncharacterized protein</fullName>
    </submittedName>
</protein>
<dbReference type="Proteomes" id="UP001283361">
    <property type="component" value="Unassembled WGS sequence"/>
</dbReference>
<comment type="caution">
    <text evidence="1">The sequence shown here is derived from an EMBL/GenBank/DDBJ whole genome shotgun (WGS) entry which is preliminary data.</text>
</comment>
<dbReference type="GO" id="GO:0008289">
    <property type="term" value="F:lipid binding"/>
    <property type="evidence" value="ECO:0007669"/>
    <property type="project" value="UniProtKB-KW"/>
</dbReference>
<organism evidence="1 2">
    <name type="scientific">Elysia crispata</name>
    <name type="common">lettuce slug</name>
    <dbReference type="NCBI Taxonomy" id="231223"/>
    <lineage>
        <taxon>Eukaryota</taxon>
        <taxon>Metazoa</taxon>
        <taxon>Spiralia</taxon>
        <taxon>Lophotrochozoa</taxon>
        <taxon>Mollusca</taxon>
        <taxon>Gastropoda</taxon>
        <taxon>Heterobranchia</taxon>
        <taxon>Euthyneura</taxon>
        <taxon>Panpulmonata</taxon>
        <taxon>Sacoglossa</taxon>
        <taxon>Placobranchoidea</taxon>
        <taxon>Plakobranchidae</taxon>
        <taxon>Elysia</taxon>
    </lineage>
</organism>
<dbReference type="AlphaFoldDB" id="A0AAE1AJR8"/>
<dbReference type="InterPro" id="IPR012674">
    <property type="entry name" value="Calycin"/>
</dbReference>
<keyword evidence="2" id="KW-1185">Reference proteome</keyword>
<evidence type="ECO:0000313" key="1">
    <source>
        <dbReference type="EMBL" id="KAK3788883.1"/>
    </source>
</evidence>
<name>A0AAE1AJR8_9GAST</name>
<dbReference type="SUPFAM" id="SSF50814">
    <property type="entry name" value="Lipocalins"/>
    <property type="match status" value="1"/>
</dbReference>
<accession>A0AAE1AJR8</accession>
<proteinExistence type="predicted"/>